<feature type="transmembrane region" description="Helical" evidence="8">
    <location>
        <begin position="345"/>
        <end position="368"/>
    </location>
</feature>
<keyword evidence="3" id="KW-1003">Cell membrane</keyword>
<feature type="transmembrane region" description="Helical" evidence="8">
    <location>
        <begin position="254"/>
        <end position="275"/>
    </location>
</feature>
<dbReference type="InterPro" id="IPR051084">
    <property type="entry name" value="H+-coupled_symporters"/>
</dbReference>
<dbReference type="Gene3D" id="1.20.1250.20">
    <property type="entry name" value="MFS general substrate transporter like domains"/>
    <property type="match status" value="2"/>
</dbReference>
<evidence type="ECO:0000256" key="3">
    <source>
        <dbReference type="ARBA" id="ARBA00022475"/>
    </source>
</evidence>
<evidence type="ECO:0000256" key="5">
    <source>
        <dbReference type="ARBA" id="ARBA00022847"/>
    </source>
</evidence>
<reference evidence="11" key="1">
    <citation type="journal article" date="2019" name="Int. J. Syst. Evol. Microbiol.">
        <title>The Global Catalogue of Microorganisms (GCM) 10K type strain sequencing project: providing services to taxonomists for standard genome sequencing and annotation.</title>
        <authorList>
            <consortium name="The Broad Institute Genomics Platform"/>
            <consortium name="The Broad Institute Genome Sequencing Center for Infectious Disease"/>
            <person name="Wu L."/>
            <person name="Ma J."/>
        </authorList>
    </citation>
    <scope>NUCLEOTIDE SEQUENCE [LARGE SCALE GENOMIC DNA]</scope>
    <source>
        <strain evidence="11">JCM 17066</strain>
    </source>
</reference>
<feature type="transmembrane region" description="Helical" evidence="8">
    <location>
        <begin position="202"/>
        <end position="221"/>
    </location>
</feature>
<dbReference type="PROSITE" id="PS50850">
    <property type="entry name" value="MFS"/>
    <property type="match status" value="1"/>
</dbReference>
<feature type="transmembrane region" description="Helical" evidence="8">
    <location>
        <begin position="30"/>
        <end position="55"/>
    </location>
</feature>
<feature type="transmembrane region" description="Helical" evidence="8">
    <location>
        <begin position="380"/>
        <end position="402"/>
    </location>
</feature>
<keyword evidence="7 8" id="KW-0472">Membrane</keyword>
<dbReference type="RefSeq" id="WP_379000389.1">
    <property type="nucleotide sequence ID" value="NZ_JBHSMT010000030.1"/>
</dbReference>
<feature type="transmembrane region" description="Helical" evidence="8">
    <location>
        <begin position="414"/>
        <end position="433"/>
    </location>
</feature>
<evidence type="ECO:0000256" key="1">
    <source>
        <dbReference type="ARBA" id="ARBA00004651"/>
    </source>
</evidence>
<dbReference type="InterPro" id="IPR005828">
    <property type="entry name" value="MFS_sugar_transport-like"/>
</dbReference>
<comment type="subcellular location">
    <subcellularLocation>
        <location evidence="1">Cell membrane</location>
        <topology evidence="1">Multi-pass membrane protein</topology>
    </subcellularLocation>
</comment>
<comment type="caution">
    <text evidence="10">The sequence shown here is derived from an EMBL/GenBank/DDBJ whole genome shotgun (WGS) entry which is preliminary data.</text>
</comment>
<dbReference type="SUPFAM" id="SSF103473">
    <property type="entry name" value="MFS general substrate transporter"/>
    <property type="match status" value="1"/>
</dbReference>
<evidence type="ECO:0000256" key="7">
    <source>
        <dbReference type="ARBA" id="ARBA00023136"/>
    </source>
</evidence>
<evidence type="ECO:0000256" key="8">
    <source>
        <dbReference type="SAM" id="Phobius"/>
    </source>
</evidence>
<dbReference type="Proteomes" id="UP001596045">
    <property type="component" value="Unassembled WGS sequence"/>
</dbReference>
<accession>A0ABW0MGB7</accession>
<feature type="transmembrane region" description="Helical" evidence="8">
    <location>
        <begin position="320"/>
        <end position="339"/>
    </location>
</feature>
<evidence type="ECO:0000256" key="2">
    <source>
        <dbReference type="ARBA" id="ARBA00022448"/>
    </source>
</evidence>
<keyword evidence="4 8" id="KW-0812">Transmembrane</keyword>
<protein>
    <submittedName>
        <fullName evidence="10">MFS transporter</fullName>
    </submittedName>
</protein>
<feature type="transmembrane region" description="Helical" evidence="8">
    <location>
        <begin position="67"/>
        <end position="90"/>
    </location>
</feature>
<feature type="transmembrane region" description="Helical" evidence="8">
    <location>
        <begin position="167"/>
        <end position="190"/>
    </location>
</feature>
<sequence>METSSSAETLATPARRAAHTVRTSGGKIKAIAAITIGNGLEFFEFTAYSFFAIIIGKLYFPADGDSAQLMLVTATFGIGFVARPIGGLLLGSYADRAGRKAAMSLTLTLMAIGSGLIVFAPTYARIGLAAPLLIVLARLFQGFALGGEFGASTSLLMEYADDRSRGFYGGLQVVSQNLSALLGALMGLSLTAVLSTASLESWGWRIPFALGLLMGPLGVYIRRNLHETLATGVAARNSFSHSIRIVFADHRPQIAAGVGLTMGSIAAVYITLYYIPTYVAKVLHMPASAGLTAACMAAAVNALLAPLVGMLSDRVGRKKVFGVSCLLLVFAAYPAFALINQAPTIATLLPVMALLTMLATFTAVPNVVMLPEMFPQAVRATGMSVVYCIGVAIFGGFAPFFATKLIAVSGSNLAPSWYLMACGLGALVALPFIQEKAGQPIE</sequence>
<evidence type="ECO:0000313" key="10">
    <source>
        <dbReference type="EMBL" id="MFC5476312.1"/>
    </source>
</evidence>
<dbReference type="InterPro" id="IPR036259">
    <property type="entry name" value="MFS_trans_sf"/>
</dbReference>
<dbReference type="InterPro" id="IPR020846">
    <property type="entry name" value="MFS_dom"/>
</dbReference>
<feature type="transmembrane region" description="Helical" evidence="8">
    <location>
        <begin position="126"/>
        <end position="146"/>
    </location>
</feature>
<evidence type="ECO:0000256" key="6">
    <source>
        <dbReference type="ARBA" id="ARBA00022989"/>
    </source>
</evidence>
<dbReference type="PROSITE" id="PS00216">
    <property type="entry name" value="SUGAR_TRANSPORT_1"/>
    <property type="match status" value="1"/>
</dbReference>
<dbReference type="PROSITE" id="PS00217">
    <property type="entry name" value="SUGAR_TRANSPORT_2"/>
    <property type="match status" value="1"/>
</dbReference>
<feature type="domain" description="Major facilitator superfamily (MFS) profile" evidence="9">
    <location>
        <begin position="30"/>
        <end position="437"/>
    </location>
</feature>
<organism evidence="10 11">
    <name type="scientific">Paraherbaspirillum soli</name>
    <dbReference type="NCBI Taxonomy" id="631222"/>
    <lineage>
        <taxon>Bacteria</taxon>
        <taxon>Pseudomonadati</taxon>
        <taxon>Pseudomonadota</taxon>
        <taxon>Betaproteobacteria</taxon>
        <taxon>Burkholderiales</taxon>
        <taxon>Oxalobacteraceae</taxon>
        <taxon>Paraherbaspirillum</taxon>
    </lineage>
</organism>
<dbReference type="InterPro" id="IPR005829">
    <property type="entry name" value="Sugar_transporter_CS"/>
</dbReference>
<dbReference type="PANTHER" id="PTHR43528:SF1">
    <property type="entry name" value="ALPHA-KETOGLUTARATE PERMEASE"/>
    <property type="match status" value="1"/>
</dbReference>
<proteinExistence type="predicted"/>
<dbReference type="PANTHER" id="PTHR43528">
    <property type="entry name" value="ALPHA-KETOGLUTARATE PERMEASE"/>
    <property type="match status" value="1"/>
</dbReference>
<keyword evidence="11" id="KW-1185">Reference proteome</keyword>
<feature type="transmembrane region" description="Helical" evidence="8">
    <location>
        <begin position="287"/>
        <end position="308"/>
    </location>
</feature>
<keyword evidence="2" id="KW-0813">Transport</keyword>
<dbReference type="EMBL" id="JBHSMT010000030">
    <property type="protein sequence ID" value="MFC5476312.1"/>
    <property type="molecule type" value="Genomic_DNA"/>
</dbReference>
<feature type="transmembrane region" description="Helical" evidence="8">
    <location>
        <begin position="102"/>
        <end position="120"/>
    </location>
</feature>
<evidence type="ECO:0000256" key="4">
    <source>
        <dbReference type="ARBA" id="ARBA00022692"/>
    </source>
</evidence>
<evidence type="ECO:0000313" key="11">
    <source>
        <dbReference type="Proteomes" id="UP001596045"/>
    </source>
</evidence>
<evidence type="ECO:0000259" key="9">
    <source>
        <dbReference type="PROSITE" id="PS50850"/>
    </source>
</evidence>
<gene>
    <name evidence="10" type="ORF">ACFPM8_20300</name>
</gene>
<name>A0ABW0MGB7_9BURK</name>
<dbReference type="Pfam" id="PF00083">
    <property type="entry name" value="Sugar_tr"/>
    <property type="match status" value="2"/>
</dbReference>
<keyword evidence="6 8" id="KW-1133">Transmembrane helix</keyword>
<keyword evidence="5" id="KW-0769">Symport</keyword>